<dbReference type="Pfam" id="PF03959">
    <property type="entry name" value="FSH1"/>
    <property type="match status" value="1"/>
</dbReference>
<dbReference type="AlphaFoldDB" id="A0A0A2KJ20"/>
<dbReference type="PANTHER" id="PTHR48070">
    <property type="entry name" value="ESTERASE OVCA2"/>
    <property type="match status" value="1"/>
</dbReference>
<dbReference type="PANTHER" id="PTHR48070:SF4">
    <property type="entry name" value="ESTERASE ALNB"/>
    <property type="match status" value="1"/>
</dbReference>
<dbReference type="Proteomes" id="UP000030104">
    <property type="component" value="Unassembled WGS sequence"/>
</dbReference>
<dbReference type="InterPro" id="IPR029058">
    <property type="entry name" value="AB_hydrolase_fold"/>
</dbReference>
<feature type="compositionally biased region" description="Polar residues" evidence="2">
    <location>
        <begin position="294"/>
        <end position="308"/>
    </location>
</feature>
<protein>
    <submittedName>
        <fullName evidence="4">Serine hydrolase FSH</fullName>
    </submittedName>
</protein>
<dbReference type="STRING" id="40296.A0A0A2KJ20"/>
<keyword evidence="1 4" id="KW-0378">Hydrolase</keyword>
<keyword evidence="5" id="KW-1185">Reference proteome</keyword>
<dbReference type="OrthoDB" id="414698at2759"/>
<dbReference type="GO" id="GO:0019748">
    <property type="term" value="P:secondary metabolic process"/>
    <property type="evidence" value="ECO:0007669"/>
    <property type="project" value="TreeGrafter"/>
</dbReference>
<feature type="compositionally biased region" description="Pro residues" evidence="2">
    <location>
        <begin position="309"/>
        <end position="319"/>
    </location>
</feature>
<dbReference type="GO" id="GO:0005634">
    <property type="term" value="C:nucleus"/>
    <property type="evidence" value="ECO:0007669"/>
    <property type="project" value="TreeGrafter"/>
</dbReference>
<dbReference type="Gene3D" id="3.40.50.1820">
    <property type="entry name" value="alpha/beta hydrolase"/>
    <property type="match status" value="1"/>
</dbReference>
<dbReference type="GO" id="GO:0016787">
    <property type="term" value="F:hydrolase activity"/>
    <property type="evidence" value="ECO:0007669"/>
    <property type="project" value="UniProtKB-KW"/>
</dbReference>
<organism evidence="4 5">
    <name type="scientific">Penicillium italicum</name>
    <name type="common">Blue mold</name>
    <dbReference type="NCBI Taxonomy" id="40296"/>
    <lineage>
        <taxon>Eukaryota</taxon>
        <taxon>Fungi</taxon>
        <taxon>Dikarya</taxon>
        <taxon>Ascomycota</taxon>
        <taxon>Pezizomycotina</taxon>
        <taxon>Eurotiomycetes</taxon>
        <taxon>Eurotiomycetidae</taxon>
        <taxon>Eurotiales</taxon>
        <taxon>Aspergillaceae</taxon>
        <taxon>Penicillium</taxon>
    </lineage>
</organism>
<evidence type="ECO:0000313" key="4">
    <source>
        <dbReference type="EMBL" id="KGO67797.1"/>
    </source>
</evidence>
<reference evidence="4 5" key="1">
    <citation type="journal article" date="2015" name="Mol. Plant Microbe Interact.">
        <title>Genome, transcriptome, and functional analyses of Penicillium expansum provide new insights into secondary metabolism and pathogenicity.</title>
        <authorList>
            <person name="Ballester A.R."/>
            <person name="Marcet-Houben M."/>
            <person name="Levin E."/>
            <person name="Sela N."/>
            <person name="Selma-Lazaro C."/>
            <person name="Carmona L."/>
            <person name="Wisniewski M."/>
            <person name="Droby S."/>
            <person name="Gonzalez-Candelas L."/>
            <person name="Gabaldon T."/>
        </authorList>
    </citation>
    <scope>NUCLEOTIDE SEQUENCE [LARGE SCALE GENOMIC DNA]</scope>
    <source>
        <strain evidence="4 5">PHI-1</strain>
    </source>
</reference>
<evidence type="ECO:0000313" key="5">
    <source>
        <dbReference type="Proteomes" id="UP000030104"/>
    </source>
</evidence>
<evidence type="ECO:0000259" key="3">
    <source>
        <dbReference type="Pfam" id="PF03959"/>
    </source>
</evidence>
<proteinExistence type="predicted"/>
<comment type="caution">
    <text evidence="4">The sequence shown here is derived from an EMBL/GenBank/DDBJ whole genome shotgun (WGS) entry which is preliminary data.</text>
</comment>
<dbReference type="SUPFAM" id="SSF53474">
    <property type="entry name" value="alpha/beta-Hydrolases"/>
    <property type="match status" value="1"/>
</dbReference>
<feature type="domain" description="Serine hydrolase" evidence="3">
    <location>
        <begin position="2"/>
        <end position="233"/>
    </location>
</feature>
<sequence length="319" mass="34265">MKFLCLPGGYCSAKALKTQLGPFADALASNGNASFHYTQGTTEVHVPPEFAGFFGPPPNYTFLKVDGPALVHTNMSDFPKRDTPEEAMKAASEAAGDPTFSCIIEVVDHLVGILDNEDDIHGVIGFSEGAQIASSLILEEQRRERELGRTPRLKCAIFFGGWPPFHPVTGKLLTADDYNEEPITIPTCHVVGASDPFLDGSMALYNMCDPDSADLFDHGAGHLIPRKKQTAEEIALIVREMINSALSPLLPPRLQSDSQSASVEERDRQRTQAPNPSLATSMTPAPPRQAAHTLPTSNAIGSSAQATPIQPPPRPTLAS</sequence>
<dbReference type="InterPro" id="IPR005645">
    <property type="entry name" value="FSH-like_dom"/>
</dbReference>
<accession>A0A0A2KJ20</accession>
<dbReference type="HOGENOM" id="CLU_051938_4_2_1"/>
<feature type="region of interest" description="Disordered" evidence="2">
    <location>
        <begin position="249"/>
        <end position="319"/>
    </location>
</feature>
<gene>
    <name evidence="4" type="ORF">PITC_048830</name>
</gene>
<name>A0A0A2KJ20_PENIT</name>
<evidence type="ECO:0000256" key="2">
    <source>
        <dbReference type="SAM" id="MobiDB-lite"/>
    </source>
</evidence>
<dbReference type="PhylomeDB" id="A0A0A2KJ20"/>
<dbReference type="GO" id="GO:0005737">
    <property type="term" value="C:cytoplasm"/>
    <property type="evidence" value="ECO:0007669"/>
    <property type="project" value="TreeGrafter"/>
</dbReference>
<evidence type="ECO:0000256" key="1">
    <source>
        <dbReference type="ARBA" id="ARBA00022801"/>
    </source>
</evidence>
<dbReference type="EMBL" id="JQGA01001259">
    <property type="protein sequence ID" value="KGO67797.1"/>
    <property type="molecule type" value="Genomic_DNA"/>
</dbReference>
<dbReference type="GO" id="GO:0017000">
    <property type="term" value="P:antibiotic biosynthetic process"/>
    <property type="evidence" value="ECO:0007669"/>
    <property type="project" value="UniProtKB-ARBA"/>
</dbReference>
<dbReference type="GO" id="GO:0072330">
    <property type="term" value="P:monocarboxylic acid biosynthetic process"/>
    <property type="evidence" value="ECO:0007669"/>
    <property type="project" value="UniProtKB-ARBA"/>
</dbReference>
<dbReference type="OMA" id="DYNEEPI"/>
<dbReference type="InterPro" id="IPR050593">
    <property type="entry name" value="LovG"/>
</dbReference>
<feature type="compositionally biased region" description="Polar residues" evidence="2">
    <location>
        <begin position="271"/>
        <end position="283"/>
    </location>
</feature>